<protein>
    <submittedName>
        <fullName evidence="1">Uncharacterized protein</fullName>
    </submittedName>
</protein>
<dbReference type="AlphaFoldDB" id="A0A6C0BGD0"/>
<organism evidence="1">
    <name type="scientific">viral metagenome</name>
    <dbReference type="NCBI Taxonomy" id="1070528"/>
    <lineage>
        <taxon>unclassified sequences</taxon>
        <taxon>metagenomes</taxon>
        <taxon>organismal metagenomes</taxon>
    </lineage>
</organism>
<reference evidence="1" key="1">
    <citation type="journal article" date="2020" name="Nature">
        <title>Giant virus diversity and host interactions through global metagenomics.</title>
        <authorList>
            <person name="Schulz F."/>
            <person name="Roux S."/>
            <person name="Paez-Espino D."/>
            <person name="Jungbluth S."/>
            <person name="Walsh D.A."/>
            <person name="Denef V.J."/>
            <person name="McMahon K.D."/>
            <person name="Konstantinidis K.T."/>
            <person name="Eloe-Fadrosh E.A."/>
            <person name="Kyrpides N.C."/>
            <person name="Woyke T."/>
        </authorList>
    </citation>
    <scope>NUCLEOTIDE SEQUENCE</scope>
    <source>
        <strain evidence="1">GVMAG-M-3300010354-11</strain>
    </source>
</reference>
<accession>A0A6C0BGD0</accession>
<dbReference type="EMBL" id="MN739147">
    <property type="protein sequence ID" value="QHS90794.1"/>
    <property type="molecule type" value="Genomic_DNA"/>
</dbReference>
<sequence>MTDFCNMHPVFIVDFDKYNDNIIFLTEEQVRLHAMFIKVDTSHIVRVKMPVEISYGYILSHNSGKWAVMTGVPETFINNIKKIKFTKQIINHFLERKPKCKKRKYPRTQ</sequence>
<name>A0A6C0BGD0_9ZZZZ</name>
<proteinExistence type="predicted"/>
<evidence type="ECO:0000313" key="1">
    <source>
        <dbReference type="EMBL" id="QHS90794.1"/>
    </source>
</evidence>